<feature type="domain" description="TLDc" evidence="1">
    <location>
        <begin position="196"/>
        <end position="372"/>
    </location>
</feature>
<dbReference type="PROSITE" id="PS51886">
    <property type="entry name" value="TLDC"/>
    <property type="match status" value="1"/>
</dbReference>
<dbReference type="InterPro" id="IPR006571">
    <property type="entry name" value="TLDc_dom"/>
</dbReference>
<name>A0A2Z6QEP3_9GLOM</name>
<accession>A0A2Z6QEP3</accession>
<sequence length="374" mass="43789">MKTLVDFILSLDEIDIFKVLATADELNLQELVDYIQKYLIENKSEWLEQHFEFTQQISSRSNNLSKLQEFYTTLVIQSPEKILKSLNFTSLSEKSLIHWGLAQNPTLIPDPKSWSKDDFKMMRNTLQHCLPLVRFFCLSSKEFSQKVRPYRKLVNQQLYDNLLNFYLEPDSVSSHNIQRPRNIMINEIIDEVIDSLIVDSGIVLTISRWIDKVDINDNNFKESYLPYKLELLLRGSRDGFTPKKFHELCDNKPNTVIFIKIKGAEEIVGGYNPLKWNSSNTWGKAKNSFIFSFKNKSNFKDAILSNVKNVDYALSNHYSCGPKFGHDIVIYNASNETSDYDVVYCEKHFYEKQIRDSDDKFIIEDYEVFLIIKK</sequence>
<keyword evidence="3" id="KW-1185">Reference proteome</keyword>
<organism evidence="2 3">
    <name type="scientific">Rhizophagus clarus</name>
    <dbReference type="NCBI Taxonomy" id="94130"/>
    <lineage>
        <taxon>Eukaryota</taxon>
        <taxon>Fungi</taxon>
        <taxon>Fungi incertae sedis</taxon>
        <taxon>Mucoromycota</taxon>
        <taxon>Glomeromycotina</taxon>
        <taxon>Glomeromycetes</taxon>
        <taxon>Glomerales</taxon>
        <taxon>Glomeraceae</taxon>
        <taxon>Rhizophagus</taxon>
    </lineage>
</organism>
<protein>
    <recommendedName>
        <fullName evidence="1">TLDc domain-containing protein</fullName>
    </recommendedName>
</protein>
<dbReference type="Pfam" id="PF07534">
    <property type="entry name" value="TLD"/>
    <property type="match status" value="1"/>
</dbReference>
<dbReference type="AlphaFoldDB" id="A0A2Z6QEP3"/>
<evidence type="ECO:0000313" key="2">
    <source>
        <dbReference type="EMBL" id="GBB83231.1"/>
    </source>
</evidence>
<dbReference type="Proteomes" id="UP000247702">
    <property type="component" value="Unassembled WGS sequence"/>
</dbReference>
<gene>
    <name evidence="2" type="ORF">RclHR1_00100035</name>
</gene>
<evidence type="ECO:0000313" key="3">
    <source>
        <dbReference type="Proteomes" id="UP000247702"/>
    </source>
</evidence>
<comment type="caution">
    <text evidence="2">The sequence shown here is derived from an EMBL/GenBank/DDBJ whole genome shotgun (WGS) entry which is preliminary data.</text>
</comment>
<reference evidence="2 3" key="1">
    <citation type="submission" date="2017-11" db="EMBL/GenBank/DDBJ databases">
        <title>The genome of Rhizophagus clarus HR1 reveals common genetic basis of auxotrophy among arbuscular mycorrhizal fungi.</title>
        <authorList>
            <person name="Kobayashi Y."/>
        </authorList>
    </citation>
    <scope>NUCLEOTIDE SEQUENCE [LARGE SCALE GENOMIC DNA]</scope>
    <source>
        <strain evidence="2 3">HR1</strain>
    </source>
</reference>
<proteinExistence type="predicted"/>
<dbReference type="EMBL" id="BEXD01000002">
    <property type="protein sequence ID" value="GBB83231.1"/>
    <property type="molecule type" value="Genomic_DNA"/>
</dbReference>
<evidence type="ECO:0000259" key="1">
    <source>
        <dbReference type="PROSITE" id="PS51886"/>
    </source>
</evidence>